<keyword evidence="2" id="KW-1185">Reference proteome</keyword>
<reference evidence="1" key="1">
    <citation type="submission" date="2023-06" db="EMBL/GenBank/DDBJ databases">
        <title>Genomic of Parafulvivirga corallium.</title>
        <authorList>
            <person name="Wang G."/>
        </authorList>
    </citation>
    <scope>NUCLEOTIDE SEQUENCE</scope>
    <source>
        <strain evidence="1">BMA10</strain>
    </source>
</reference>
<proteinExistence type="predicted"/>
<accession>A0ABT8KL28</accession>
<protein>
    <submittedName>
        <fullName evidence="1">Uncharacterized protein</fullName>
    </submittedName>
</protein>
<comment type="caution">
    <text evidence="1">The sequence shown here is derived from an EMBL/GenBank/DDBJ whole genome shotgun (WGS) entry which is preliminary data.</text>
</comment>
<sequence>METAPNLLKLEDTLSRIKEGVSYQTDSSYVNVAITPGTGCSNTQLGMFYISVVPTDSSVSISNFQVIIQNQEQASNGTFYAFAFFSATQNGAPVSGLTYPQIIVYCGAQAIKDNQNGTPLIVSVDGYSTPGGIFSPQQTFIRDLWPGC</sequence>
<name>A0ABT8KL28_9BACT</name>
<organism evidence="1 2">
    <name type="scientific">Splendidivirga corallicola</name>
    <dbReference type="NCBI Taxonomy" id="3051826"/>
    <lineage>
        <taxon>Bacteria</taxon>
        <taxon>Pseudomonadati</taxon>
        <taxon>Bacteroidota</taxon>
        <taxon>Cytophagia</taxon>
        <taxon>Cytophagales</taxon>
        <taxon>Splendidivirgaceae</taxon>
        <taxon>Splendidivirga</taxon>
    </lineage>
</organism>
<evidence type="ECO:0000313" key="1">
    <source>
        <dbReference type="EMBL" id="MDN5201421.1"/>
    </source>
</evidence>
<dbReference type="EMBL" id="JAUJEA010000002">
    <property type="protein sequence ID" value="MDN5201421.1"/>
    <property type="molecule type" value="Genomic_DNA"/>
</dbReference>
<evidence type="ECO:0000313" key="2">
    <source>
        <dbReference type="Proteomes" id="UP001172082"/>
    </source>
</evidence>
<gene>
    <name evidence="1" type="ORF">QQ008_08615</name>
</gene>
<dbReference type="Proteomes" id="UP001172082">
    <property type="component" value="Unassembled WGS sequence"/>
</dbReference>
<dbReference type="RefSeq" id="WP_346751443.1">
    <property type="nucleotide sequence ID" value="NZ_JAUJEA010000002.1"/>
</dbReference>